<feature type="region of interest" description="Disordered" evidence="2">
    <location>
        <begin position="1"/>
        <end position="26"/>
    </location>
</feature>
<feature type="compositionally biased region" description="Polar residues" evidence="2">
    <location>
        <begin position="303"/>
        <end position="320"/>
    </location>
</feature>
<feature type="compositionally biased region" description="Basic and acidic residues" evidence="2">
    <location>
        <begin position="427"/>
        <end position="456"/>
    </location>
</feature>
<feature type="compositionally biased region" description="Pro residues" evidence="2">
    <location>
        <begin position="701"/>
        <end position="720"/>
    </location>
</feature>
<feature type="compositionally biased region" description="Low complexity" evidence="2">
    <location>
        <begin position="389"/>
        <end position="402"/>
    </location>
</feature>
<feature type="compositionally biased region" description="Low complexity" evidence="2">
    <location>
        <begin position="349"/>
        <end position="368"/>
    </location>
</feature>
<comment type="caution">
    <text evidence="3">The sequence shown here is derived from an EMBL/GenBank/DDBJ whole genome shotgun (WGS) entry which is preliminary data.</text>
</comment>
<feature type="compositionally biased region" description="Pro residues" evidence="2">
    <location>
        <begin position="660"/>
        <end position="686"/>
    </location>
</feature>
<feature type="coiled-coil region" evidence="1">
    <location>
        <begin position="520"/>
        <end position="547"/>
    </location>
</feature>
<protein>
    <submittedName>
        <fullName evidence="3">Uncharacterized protein</fullName>
    </submittedName>
</protein>
<accession>A0A9J6EM33</accession>
<name>A0A9J6EM33_RHIMP</name>
<feature type="compositionally biased region" description="Gly residues" evidence="2">
    <location>
        <begin position="16"/>
        <end position="26"/>
    </location>
</feature>
<dbReference type="EMBL" id="JABSTU010000003">
    <property type="protein sequence ID" value="KAH8035196.1"/>
    <property type="molecule type" value="Genomic_DNA"/>
</dbReference>
<evidence type="ECO:0000313" key="3">
    <source>
        <dbReference type="EMBL" id="KAH8035196.1"/>
    </source>
</evidence>
<evidence type="ECO:0000256" key="2">
    <source>
        <dbReference type="SAM" id="MobiDB-lite"/>
    </source>
</evidence>
<keyword evidence="1" id="KW-0175">Coiled coil</keyword>
<feature type="compositionally biased region" description="Polar residues" evidence="2">
    <location>
        <begin position="583"/>
        <end position="595"/>
    </location>
</feature>
<feature type="region of interest" description="Disordered" evidence="2">
    <location>
        <begin position="488"/>
        <end position="507"/>
    </location>
</feature>
<reference evidence="3" key="2">
    <citation type="submission" date="2021-09" db="EMBL/GenBank/DDBJ databases">
        <authorList>
            <person name="Jia N."/>
            <person name="Wang J."/>
            <person name="Shi W."/>
            <person name="Du L."/>
            <person name="Sun Y."/>
            <person name="Zhan W."/>
            <person name="Jiang J."/>
            <person name="Wang Q."/>
            <person name="Zhang B."/>
            <person name="Ji P."/>
            <person name="Sakyi L.B."/>
            <person name="Cui X."/>
            <person name="Yuan T."/>
            <person name="Jiang B."/>
            <person name="Yang W."/>
            <person name="Lam T.T.-Y."/>
            <person name="Chang Q."/>
            <person name="Ding S."/>
            <person name="Wang X."/>
            <person name="Zhu J."/>
            <person name="Ruan X."/>
            <person name="Zhao L."/>
            <person name="Wei J."/>
            <person name="Que T."/>
            <person name="Du C."/>
            <person name="Cheng J."/>
            <person name="Dai P."/>
            <person name="Han X."/>
            <person name="Huang E."/>
            <person name="Gao Y."/>
            <person name="Liu J."/>
            <person name="Shao H."/>
            <person name="Ye R."/>
            <person name="Li L."/>
            <person name="Wei W."/>
            <person name="Wang X."/>
            <person name="Wang C."/>
            <person name="Huo Q."/>
            <person name="Li W."/>
            <person name="Guo W."/>
            <person name="Chen H."/>
            <person name="Chen S."/>
            <person name="Zhou L."/>
            <person name="Zhou L."/>
            <person name="Ni X."/>
            <person name="Tian J."/>
            <person name="Zhou Y."/>
            <person name="Sheng Y."/>
            <person name="Liu T."/>
            <person name="Pan Y."/>
            <person name="Xia L."/>
            <person name="Li J."/>
            <person name="Zhao F."/>
            <person name="Cao W."/>
        </authorList>
    </citation>
    <scope>NUCLEOTIDE SEQUENCE</scope>
    <source>
        <strain evidence="3">Rmic-2018</strain>
        <tissue evidence="3">Larvae</tissue>
    </source>
</reference>
<keyword evidence="4" id="KW-1185">Reference proteome</keyword>
<proteinExistence type="predicted"/>
<feature type="compositionally biased region" description="Basic and acidic residues" evidence="2">
    <location>
        <begin position="321"/>
        <end position="334"/>
    </location>
</feature>
<feature type="region of interest" description="Disordered" evidence="2">
    <location>
        <begin position="552"/>
        <end position="735"/>
    </location>
</feature>
<dbReference type="Proteomes" id="UP000821866">
    <property type="component" value="Chromosome 11"/>
</dbReference>
<evidence type="ECO:0000313" key="4">
    <source>
        <dbReference type="Proteomes" id="UP000821866"/>
    </source>
</evidence>
<reference evidence="3" key="1">
    <citation type="journal article" date="2020" name="Cell">
        <title>Large-Scale Comparative Analyses of Tick Genomes Elucidate Their Genetic Diversity and Vector Capacities.</title>
        <authorList>
            <consortium name="Tick Genome and Microbiome Consortium (TIGMIC)"/>
            <person name="Jia N."/>
            <person name="Wang J."/>
            <person name="Shi W."/>
            <person name="Du L."/>
            <person name="Sun Y."/>
            <person name="Zhan W."/>
            <person name="Jiang J.F."/>
            <person name="Wang Q."/>
            <person name="Zhang B."/>
            <person name="Ji P."/>
            <person name="Bell-Sakyi L."/>
            <person name="Cui X.M."/>
            <person name="Yuan T.T."/>
            <person name="Jiang B.G."/>
            <person name="Yang W.F."/>
            <person name="Lam T.T."/>
            <person name="Chang Q.C."/>
            <person name="Ding S.J."/>
            <person name="Wang X.J."/>
            <person name="Zhu J.G."/>
            <person name="Ruan X.D."/>
            <person name="Zhao L."/>
            <person name="Wei J.T."/>
            <person name="Ye R.Z."/>
            <person name="Que T.C."/>
            <person name="Du C.H."/>
            <person name="Zhou Y.H."/>
            <person name="Cheng J.X."/>
            <person name="Dai P.F."/>
            <person name="Guo W.B."/>
            <person name="Han X.H."/>
            <person name="Huang E.J."/>
            <person name="Li L.F."/>
            <person name="Wei W."/>
            <person name="Gao Y.C."/>
            <person name="Liu J.Z."/>
            <person name="Shao H.Z."/>
            <person name="Wang X."/>
            <person name="Wang C.C."/>
            <person name="Yang T.C."/>
            <person name="Huo Q.B."/>
            <person name="Li W."/>
            <person name="Chen H.Y."/>
            <person name="Chen S.E."/>
            <person name="Zhou L.G."/>
            <person name="Ni X.B."/>
            <person name="Tian J.H."/>
            <person name="Sheng Y."/>
            <person name="Liu T."/>
            <person name="Pan Y.S."/>
            <person name="Xia L.Y."/>
            <person name="Li J."/>
            <person name="Zhao F."/>
            <person name="Cao W.C."/>
        </authorList>
    </citation>
    <scope>NUCLEOTIDE SEQUENCE</scope>
    <source>
        <strain evidence="3">Rmic-2018</strain>
    </source>
</reference>
<gene>
    <name evidence="3" type="ORF">HPB51_004437</name>
</gene>
<sequence>MSSSKPVGGPCIRLGGSSGGSVDGGGYQEVAVRFRSPSNSTSYDSFATSHQPPVTYKAVLGPYGASVSGSLDDGEREPEMKIVEECKGHTPLDDMGIKIRNKQPTIRLVKRCRGTPYGTQSGVIIDEDYSIDEDLVQLSLDAPPGLRVIGRCTDHSGGGSYSYIEEQIGVLPAVGRSGRCRDHLANHRGMRGGYHDPSGGSDPSGCLPAIAHVIGECRHFPDMSETELSYEDDYQTCKMCVQMLHDKGRDGAAAGGTGVGPVTPRLARKSSVVHIYASGREGDGTKGLRETRLCEMRSHQTSKKPSPGQTQAIQPTSGSPSHRDRDRKSREPHKVPSASGMKVRKKIVSQPPSNEQSRPSSSPSRSPSSPSPPPSWPSSKQSSRRARPSSRSPSRPGSRSPSMTTTARLDVEGDSWGSSETSSIDIEVSKHWESGRRDKGDSRHREKGDTARDKRISGRSMSKKPVAPTPPPEMRYAMQAKLALSKASLNSVKRKSSEKFGRGLPRSAPTSAEMVMRAAWEQYYREYDRYKEEMAEWENVQRKMRKQLARFMTGPSKPPAPPPGVQETTPSASKTALALAHDPNSTSMSTGGSNQPPNPDDGMHIRIGLPGRMVKGRRSRSRSFSVGRPIEDTPPGVPAMYARPGAFGPPGIFGSQTPAAGPPPPFGPPPPQQFPPFGRPPGPPFGPFGRPRMPMLMPPSQFGPPGPFGTPGSFGPPGPFGPQLEYSGMGPPRRSMSHIRLNYL</sequence>
<feature type="region of interest" description="Disordered" evidence="2">
    <location>
        <begin position="296"/>
        <end position="473"/>
    </location>
</feature>
<organism evidence="3 4">
    <name type="scientific">Rhipicephalus microplus</name>
    <name type="common">Cattle tick</name>
    <name type="synonym">Boophilus microplus</name>
    <dbReference type="NCBI Taxonomy" id="6941"/>
    <lineage>
        <taxon>Eukaryota</taxon>
        <taxon>Metazoa</taxon>
        <taxon>Ecdysozoa</taxon>
        <taxon>Arthropoda</taxon>
        <taxon>Chelicerata</taxon>
        <taxon>Arachnida</taxon>
        <taxon>Acari</taxon>
        <taxon>Parasitiformes</taxon>
        <taxon>Ixodida</taxon>
        <taxon>Ixodoidea</taxon>
        <taxon>Ixodidae</taxon>
        <taxon>Rhipicephalinae</taxon>
        <taxon>Rhipicephalus</taxon>
        <taxon>Boophilus</taxon>
    </lineage>
</organism>
<dbReference type="AlphaFoldDB" id="A0A9J6EM33"/>
<evidence type="ECO:0000256" key="1">
    <source>
        <dbReference type="SAM" id="Coils"/>
    </source>
</evidence>